<keyword evidence="4 7" id="KW-0812">Transmembrane</keyword>
<evidence type="ECO:0000256" key="4">
    <source>
        <dbReference type="ARBA" id="ARBA00022692"/>
    </source>
</evidence>
<evidence type="ECO:0000256" key="1">
    <source>
        <dbReference type="ARBA" id="ARBA00004651"/>
    </source>
</evidence>
<dbReference type="RefSeq" id="WP_425351645.1">
    <property type="nucleotide sequence ID" value="NZ_JAGGLJ010000001.1"/>
</dbReference>
<reference evidence="8 9" key="1">
    <citation type="submission" date="2021-03" db="EMBL/GenBank/DDBJ databases">
        <title>Genomic Encyclopedia of Type Strains, Phase IV (KMG-IV): sequencing the most valuable type-strain genomes for metagenomic binning, comparative biology and taxonomic classification.</title>
        <authorList>
            <person name="Goeker M."/>
        </authorList>
    </citation>
    <scope>NUCLEOTIDE SEQUENCE [LARGE SCALE GENOMIC DNA]</scope>
    <source>
        <strain evidence="8 9">DSM 27563</strain>
    </source>
</reference>
<evidence type="ECO:0000256" key="6">
    <source>
        <dbReference type="ARBA" id="ARBA00023136"/>
    </source>
</evidence>
<sequence>MENKKDISLMKLFTTFFKINALTFGGGYTIVPIIKDTFVEDLKLISDDEMLDLVALAQGGPGAMAISTSLLTGYKLRGALGAITCLIASALPCLLILSVVSLFYKEFRSNFYVNAALEGISGAICAVLFITVFNMGKTAYKKFPVFSSIIMILIFVLGFILGVHTAPLILLSAILGFSVFFIIDRRGELD</sequence>
<comment type="subcellular location">
    <subcellularLocation>
        <location evidence="1">Cell membrane</location>
        <topology evidence="1">Multi-pass membrane protein</topology>
    </subcellularLocation>
</comment>
<feature type="transmembrane region" description="Helical" evidence="7">
    <location>
        <begin position="79"/>
        <end position="104"/>
    </location>
</feature>
<keyword evidence="3" id="KW-1003">Cell membrane</keyword>
<dbReference type="EMBL" id="JAGGLJ010000001">
    <property type="protein sequence ID" value="MBP2024496.1"/>
    <property type="molecule type" value="Genomic_DNA"/>
</dbReference>
<evidence type="ECO:0000256" key="5">
    <source>
        <dbReference type="ARBA" id="ARBA00022989"/>
    </source>
</evidence>
<evidence type="ECO:0000256" key="2">
    <source>
        <dbReference type="ARBA" id="ARBA00005262"/>
    </source>
</evidence>
<evidence type="ECO:0000313" key="8">
    <source>
        <dbReference type="EMBL" id="MBP2024496.1"/>
    </source>
</evidence>
<organism evidence="8 9">
    <name type="scientific">Peptoniphilus stercorisuis</name>
    <dbReference type="NCBI Taxonomy" id="1436965"/>
    <lineage>
        <taxon>Bacteria</taxon>
        <taxon>Bacillati</taxon>
        <taxon>Bacillota</taxon>
        <taxon>Tissierellia</taxon>
        <taxon>Tissierellales</taxon>
        <taxon>Peptoniphilaceae</taxon>
        <taxon>Peptoniphilus</taxon>
    </lineage>
</organism>
<dbReference type="PANTHER" id="PTHR43663">
    <property type="entry name" value="CHROMATE TRANSPORT PROTEIN-RELATED"/>
    <property type="match status" value="1"/>
</dbReference>
<feature type="transmembrane region" description="Helical" evidence="7">
    <location>
        <begin position="143"/>
        <end position="160"/>
    </location>
</feature>
<feature type="transmembrane region" description="Helical" evidence="7">
    <location>
        <begin position="12"/>
        <end position="34"/>
    </location>
</feature>
<dbReference type="InterPro" id="IPR052518">
    <property type="entry name" value="CHR_Transporter"/>
</dbReference>
<protein>
    <submittedName>
        <fullName evidence="8">Chromate transporter</fullName>
    </submittedName>
</protein>
<accession>A0ABS4KBF5</accession>
<comment type="similarity">
    <text evidence="2">Belongs to the chromate ion transporter (CHR) (TC 2.A.51) family.</text>
</comment>
<dbReference type="InterPro" id="IPR003370">
    <property type="entry name" value="Chromate_transpt"/>
</dbReference>
<proteinExistence type="inferred from homology"/>
<evidence type="ECO:0000256" key="7">
    <source>
        <dbReference type="SAM" id="Phobius"/>
    </source>
</evidence>
<name>A0ABS4KBF5_9FIRM</name>
<keyword evidence="9" id="KW-1185">Reference proteome</keyword>
<gene>
    <name evidence="8" type="ORF">J2Z71_000011</name>
</gene>
<dbReference type="Proteomes" id="UP001519306">
    <property type="component" value="Unassembled WGS sequence"/>
</dbReference>
<keyword evidence="6 7" id="KW-0472">Membrane</keyword>
<keyword evidence="5 7" id="KW-1133">Transmembrane helix</keyword>
<evidence type="ECO:0000313" key="9">
    <source>
        <dbReference type="Proteomes" id="UP001519306"/>
    </source>
</evidence>
<evidence type="ECO:0000256" key="3">
    <source>
        <dbReference type="ARBA" id="ARBA00022475"/>
    </source>
</evidence>
<comment type="caution">
    <text evidence="8">The sequence shown here is derived from an EMBL/GenBank/DDBJ whole genome shotgun (WGS) entry which is preliminary data.</text>
</comment>
<dbReference type="PANTHER" id="PTHR43663:SF1">
    <property type="entry name" value="CHROMATE TRANSPORTER"/>
    <property type="match status" value="1"/>
</dbReference>
<dbReference type="Pfam" id="PF02417">
    <property type="entry name" value="Chromate_transp"/>
    <property type="match status" value="1"/>
</dbReference>
<feature type="transmembrane region" description="Helical" evidence="7">
    <location>
        <begin position="116"/>
        <end position="136"/>
    </location>
</feature>